<dbReference type="PANTHER" id="PTHR24320">
    <property type="entry name" value="RETINOL DEHYDROGENASE"/>
    <property type="match status" value="1"/>
</dbReference>
<dbReference type="Pfam" id="PF00106">
    <property type="entry name" value="adh_short"/>
    <property type="match status" value="1"/>
</dbReference>
<evidence type="ECO:0000313" key="4">
    <source>
        <dbReference type="EMBL" id="TEA20633.1"/>
    </source>
</evidence>
<evidence type="ECO:0000256" key="3">
    <source>
        <dbReference type="ARBA" id="ARBA00023002"/>
    </source>
</evidence>
<accession>A0A4R8TPV0</accession>
<dbReference type="PANTHER" id="PTHR24320:SF236">
    <property type="entry name" value="SHORT-CHAIN DEHYDROGENASE-RELATED"/>
    <property type="match status" value="1"/>
</dbReference>
<evidence type="ECO:0000313" key="5">
    <source>
        <dbReference type="Proteomes" id="UP000295604"/>
    </source>
</evidence>
<protein>
    <submittedName>
        <fullName evidence="4">Putative oxidoreductase</fullName>
    </submittedName>
</protein>
<dbReference type="EMBL" id="QAPF01000029">
    <property type="protein sequence ID" value="TEA20633.1"/>
    <property type="molecule type" value="Genomic_DNA"/>
</dbReference>
<dbReference type="Proteomes" id="UP000295604">
    <property type="component" value="Unassembled WGS sequence"/>
</dbReference>
<organism evidence="4 5">
    <name type="scientific">Colletotrichum sidae</name>
    <dbReference type="NCBI Taxonomy" id="1347389"/>
    <lineage>
        <taxon>Eukaryota</taxon>
        <taxon>Fungi</taxon>
        <taxon>Dikarya</taxon>
        <taxon>Ascomycota</taxon>
        <taxon>Pezizomycotina</taxon>
        <taxon>Sordariomycetes</taxon>
        <taxon>Hypocreomycetidae</taxon>
        <taxon>Glomerellales</taxon>
        <taxon>Glomerellaceae</taxon>
        <taxon>Colletotrichum</taxon>
        <taxon>Colletotrichum orbiculare species complex</taxon>
    </lineage>
</organism>
<dbReference type="Gene3D" id="3.40.50.720">
    <property type="entry name" value="NAD(P)-binding Rossmann-like Domain"/>
    <property type="match status" value="1"/>
</dbReference>
<sequence length="356" mass="37881">MQSLRNIYTQWWPPSPTFTETEIPSQVGRVFMVTGSDSGIGFELCKMLHTTGATVYVASLSRNLAEKAIDRITSAVPSPANPATLKPLELDLADFESVKGAVAAFSSQESHLDVLWNNAGVGSGVLPASYRTAQGLNGIIGINAVGPLLLTTLLLPKLQEAASRSASESNDCASGIQENARRNPGRVRVVWTSSNLVDLSAPEGGIDMEAIRNGGSESPSINYAMSKCANWAFAVEMARRYSHGTQGIVAVAQNPGNLDTGAFKGTPAFYMTVLNALKILSGPKSGAYTELFAGLAPEVAEAGSGAYVIPWGRIMPEESMTRQDIVKAFKPVDEGGGGLSQEFWQWCESQWKGSMA</sequence>
<keyword evidence="5" id="KW-1185">Reference proteome</keyword>
<dbReference type="InterPro" id="IPR002347">
    <property type="entry name" value="SDR_fam"/>
</dbReference>
<proteinExistence type="inferred from homology"/>
<name>A0A4R8TPV0_9PEZI</name>
<evidence type="ECO:0000256" key="2">
    <source>
        <dbReference type="ARBA" id="ARBA00022857"/>
    </source>
</evidence>
<comment type="caution">
    <text evidence="4">The sequence shown here is derived from an EMBL/GenBank/DDBJ whole genome shotgun (WGS) entry which is preliminary data.</text>
</comment>
<keyword evidence="2" id="KW-0521">NADP</keyword>
<dbReference type="InterPro" id="IPR036291">
    <property type="entry name" value="NAD(P)-bd_dom_sf"/>
</dbReference>
<evidence type="ECO:0000256" key="1">
    <source>
        <dbReference type="ARBA" id="ARBA00006484"/>
    </source>
</evidence>
<gene>
    <name evidence="4" type="ORF">C8034_v008148</name>
</gene>
<keyword evidence="3" id="KW-0560">Oxidoreductase</keyword>
<dbReference type="GO" id="GO:0016491">
    <property type="term" value="F:oxidoreductase activity"/>
    <property type="evidence" value="ECO:0007669"/>
    <property type="project" value="UniProtKB-KW"/>
</dbReference>
<dbReference type="AlphaFoldDB" id="A0A4R8TPV0"/>
<dbReference type="PRINTS" id="PR00081">
    <property type="entry name" value="GDHRDH"/>
</dbReference>
<comment type="similarity">
    <text evidence="1">Belongs to the short-chain dehydrogenases/reductases (SDR) family.</text>
</comment>
<reference evidence="4 5" key="1">
    <citation type="submission" date="2018-11" db="EMBL/GenBank/DDBJ databases">
        <title>Genome sequence and assembly of Colletotrichum sidae.</title>
        <authorList>
            <person name="Gan P."/>
            <person name="Shirasu K."/>
        </authorList>
    </citation>
    <scope>NUCLEOTIDE SEQUENCE [LARGE SCALE GENOMIC DNA]</scope>
    <source>
        <strain evidence="4 5">CBS 518.97</strain>
    </source>
</reference>
<dbReference type="SUPFAM" id="SSF51735">
    <property type="entry name" value="NAD(P)-binding Rossmann-fold domains"/>
    <property type="match status" value="1"/>
</dbReference>